<dbReference type="RefSeq" id="WP_073594122.1">
    <property type="nucleotide sequence ID" value="NZ_MRCE01000012.1"/>
</dbReference>
<accession>A0A1U7IJQ3</accession>
<name>A0A1U7IJQ3_9CYAN</name>
<dbReference type="Pfam" id="PF00403">
    <property type="entry name" value="HMA"/>
    <property type="match status" value="1"/>
</dbReference>
<dbReference type="GO" id="GO:0046872">
    <property type="term" value="F:metal ion binding"/>
    <property type="evidence" value="ECO:0007669"/>
    <property type="project" value="InterPro"/>
</dbReference>
<comment type="caution">
    <text evidence="2">The sequence shown here is derived from an EMBL/GenBank/DDBJ whole genome shotgun (WGS) entry which is preliminary data.</text>
</comment>
<gene>
    <name evidence="2" type="ORF">NIES2119_14100</name>
</gene>
<dbReference type="SUPFAM" id="SSF55008">
    <property type="entry name" value="HMA, heavy metal-associated domain"/>
    <property type="match status" value="1"/>
</dbReference>
<dbReference type="OrthoDB" id="516025at2"/>
<dbReference type="STRING" id="454136.NIES2119_14100"/>
<feature type="domain" description="HMA" evidence="1">
    <location>
        <begin position="1"/>
        <end position="64"/>
    </location>
</feature>
<evidence type="ECO:0000313" key="2">
    <source>
        <dbReference type="EMBL" id="OKH37373.1"/>
    </source>
</evidence>
<reference evidence="2 3" key="1">
    <citation type="submission" date="2016-11" db="EMBL/GenBank/DDBJ databases">
        <title>Draft Genome Sequences of Nine Cyanobacterial Strains from Diverse Habitats.</title>
        <authorList>
            <person name="Zhu T."/>
            <person name="Hou S."/>
            <person name="Lu X."/>
            <person name="Hess W.R."/>
        </authorList>
    </citation>
    <scope>NUCLEOTIDE SEQUENCE [LARGE SCALE GENOMIC DNA]</scope>
    <source>
        <strain evidence="2 3">IAM M-71</strain>
    </source>
</reference>
<proteinExistence type="predicted"/>
<dbReference type="CDD" id="cd00371">
    <property type="entry name" value="HMA"/>
    <property type="match status" value="1"/>
</dbReference>
<dbReference type="InterPro" id="IPR036163">
    <property type="entry name" value="HMA_dom_sf"/>
</dbReference>
<organism evidence="2 3">
    <name type="scientific">[Phormidium ambiguum] IAM M-71</name>
    <dbReference type="NCBI Taxonomy" id="454136"/>
    <lineage>
        <taxon>Bacteria</taxon>
        <taxon>Bacillati</taxon>
        <taxon>Cyanobacteriota</taxon>
        <taxon>Cyanophyceae</taxon>
        <taxon>Oscillatoriophycideae</taxon>
        <taxon>Aerosakkonematales</taxon>
        <taxon>Aerosakkonemataceae</taxon>
        <taxon>Floridanema</taxon>
    </lineage>
</organism>
<evidence type="ECO:0000313" key="3">
    <source>
        <dbReference type="Proteomes" id="UP000185860"/>
    </source>
</evidence>
<dbReference type="Proteomes" id="UP000185860">
    <property type="component" value="Unassembled WGS sequence"/>
</dbReference>
<sequence>MTLQLKVPNMACSACGETITKAIKAIDPAATVQADPKTKLVNIETQVSETVVTEAIKSAGYTVACH</sequence>
<protein>
    <submittedName>
        <fullName evidence="2">Heavy metal transporter</fullName>
    </submittedName>
</protein>
<dbReference type="AlphaFoldDB" id="A0A1U7IJQ3"/>
<dbReference type="EMBL" id="MRCE01000012">
    <property type="protein sequence ID" value="OKH37373.1"/>
    <property type="molecule type" value="Genomic_DNA"/>
</dbReference>
<evidence type="ECO:0000259" key="1">
    <source>
        <dbReference type="PROSITE" id="PS50846"/>
    </source>
</evidence>
<dbReference type="Gene3D" id="3.30.70.100">
    <property type="match status" value="1"/>
</dbReference>
<dbReference type="PROSITE" id="PS50846">
    <property type="entry name" value="HMA_2"/>
    <property type="match status" value="1"/>
</dbReference>
<dbReference type="InterPro" id="IPR006121">
    <property type="entry name" value="HMA_dom"/>
</dbReference>